<keyword evidence="13" id="KW-0969">Cilium</keyword>
<dbReference type="InterPro" id="IPR023087">
    <property type="entry name" value="Flg_Motor_Flig_C"/>
</dbReference>
<dbReference type="PRINTS" id="PR00954">
    <property type="entry name" value="FLGMOTORFLIG"/>
</dbReference>
<dbReference type="InterPro" id="IPR032779">
    <property type="entry name" value="FliG_M"/>
</dbReference>
<evidence type="ECO:0000313" key="13">
    <source>
        <dbReference type="EMBL" id="MBP2374060.1"/>
    </source>
</evidence>
<evidence type="ECO:0000256" key="3">
    <source>
        <dbReference type="ARBA" id="ARBA00010299"/>
    </source>
</evidence>
<keyword evidence="9" id="KW-0975">Bacterial flagellum</keyword>
<dbReference type="SUPFAM" id="SSF48029">
    <property type="entry name" value="FliG"/>
    <property type="match status" value="2"/>
</dbReference>
<dbReference type="Pfam" id="PF14842">
    <property type="entry name" value="FliG_N"/>
    <property type="match status" value="1"/>
</dbReference>
<dbReference type="NCBIfam" id="TIGR00207">
    <property type="entry name" value="fliG"/>
    <property type="match status" value="1"/>
</dbReference>
<dbReference type="Proteomes" id="UP000766570">
    <property type="component" value="Unassembled WGS sequence"/>
</dbReference>
<protein>
    <recommendedName>
        <fullName evidence="4">Flagellar motor switch protein FliG</fullName>
    </recommendedName>
</protein>
<name>A0ABS4WCX0_9MICC</name>
<dbReference type="PANTHER" id="PTHR30534:SF0">
    <property type="entry name" value="FLAGELLAR MOTOR SWITCH PROTEIN FLIG"/>
    <property type="match status" value="1"/>
</dbReference>
<accession>A0ABS4WCX0</accession>
<gene>
    <name evidence="13" type="ORF">JOF46_001972</name>
</gene>
<evidence type="ECO:0000259" key="11">
    <source>
        <dbReference type="Pfam" id="PF14841"/>
    </source>
</evidence>
<evidence type="ECO:0000256" key="9">
    <source>
        <dbReference type="ARBA" id="ARBA00023143"/>
    </source>
</evidence>
<keyword evidence="5" id="KW-1003">Cell membrane</keyword>
<keyword evidence="6" id="KW-0145">Chemotaxis</keyword>
<feature type="domain" description="Flagellar motor switch protein FliG N-terminal" evidence="12">
    <location>
        <begin position="11"/>
        <end position="112"/>
    </location>
</feature>
<comment type="similarity">
    <text evidence="3">Belongs to the FliG family.</text>
</comment>
<organism evidence="13 14">
    <name type="scientific">Paeniglutamicibacter psychrophenolicus</name>
    <dbReference type="NCBI Taxonomy" id="257454"/>
    <lineage>
        <taxon>Bacteria</taxon>
        <taxon>Bacillati</taxon>
        <taxon>Actinomycetota</taxon>
        <taxon>Actinomycetes</taxon>
        <taxon>Micrococcales</taxon>
        <taxon>Micrococcaceae</taxon>
        <taxon>Paeniglutamicibacter</taxon>
    </lineage>
</organism>
<proteinExistence type="inferred from homology"/>
<evidence type="ECO:0000256" key="2">
    <source>
        <dbReference type="ARBA" id="ARBA00004413"/>
    </source>
</evidence>
<comment type="subcellular location">
    <subcellularLocation>
        <location evidence="1">Bacterial flagellum basal body</location>
    </subcellularLocation>
    <subcellularLocation>
        <location evidence="2">Cell membrane</location>
        <topology evidence="2">Peripheral membrane protein</topology>
        <orientation evidence="2">Cytoplasmic side</orientation>
    </subcellularLocation>
</comment>
<dbReference type="Gene3D" id="1.10.220.30">
    <property type="match status" value="3"/>
</dbReference>
<dbReference type="InterPro" id="IPR011002">
    <property type="entry name" value="FliG_a-hlx"/>
</dbReference>
<keyword evidence="13" id="KW-0282">Flagellum</keyword>
<evidence type="ECO:0000256" key="5">
    <source>
        <dbReference type="ARBA" id="ARBA00022475"/>
    </source>
</evidence>
<evidence type="ECO:0000259" key="12">
    <source>
        <dbReference type="Pfam" id="PF14842"/>
    </source>
</evidence>
<evidence type="ECO:0000256" key="4">
    <source>
        <dbReference type="ARBA" id="ARBA00021870"/>
    </source>
</evidence>
<dbReference type="InterPro" id="IPR000090">
    <property type="entry name" value="Flg_Motor_Flig"/>
</dbReference>
<evidence type="ECO:0000256" key="8">
    <source>
        <dbReference type="ARBA" id="ARBA00023136"/>
    </source>
</evidence>
<keyword evidence="13" id="KW-0966">Cell projection</keyword>
<evidence type="ECO:0000256" key="7">
    <source>
        <dbReference type="ARBA" id="ARBA00022779"/>
    </source>
</evidence>
<dbReference type="Pfam" id="PF14841">
    <property type="entry name" value="FliG_M"/>
    <property type="match status" value="1"/>
</dbReference>
<dbReference type="InterPro" id="IPR028263">
    <property type="entry name" value="FliG_N"/>
</dbReference>
<keyword evidence="14" id="KW-1185">Reference proteome</keyword>
<dbReference type="PANTHER" id="PTHR30534">
    <property type="entry name" value="FLAGELLAR MOTOR SWITCH PROTEIN FLIG"/>
    <property type="match status" value="1"/>
</dbReference>
<dbReference type="Pfam" id="PF01706">
    <property type="entry name" value="FliG_C"/>
    <property type="match status" value="1"/>
</dbReference>
<feature type="domain" description="Flagellar motor switch protein FliG middle" evidence="11">
    <location>
        <begin position="122"/>
        <end position="195"/>
    </location>
</feature>
<keyword evidence="8" id="KW-0472">Membrane</keyword>
<feature type="domain" description="Flagellar motor switch protein FliG C-terminal" evidence="10">
    <location>
        <begin position="227"/>
        <end position="333"/>
    </location>
</feature>
<keyword evidence="7" id="KW-0283">Flagellar rotation</keyword>
<dbReference type="RefSeq" id="WP_209907134.1">
    <property type="nucleotide sequence ID" value="NZ_BAAAMI010000011.1"/>
</dbReference>
<dbReference type="EMBL" id="JAGIOE010000001">
    <property type="protein sequence ID" value="MBP2374060.1"/>
    <property type="molecule type" value="Genomic_DNA"/>
</dbReference>
<reference evidence="13 14" key="1">
    <citation type="submission" date="2021-03" db="EMBL/GenBank/DDBJ databases">
        <title>Sequencing the genomes of 1000 actinobacteria strains.</title>
        <authorList>
            <person name="Klenk H.-P."/>
        </authorList>
    </citation>
    <scope>NUCLEOTIDE SEQUENCE [LARGE SCALE GENOMIC DNA]</scope>
    <source>
        <strain evidence="13 14">DSM 15454</strain>
    </source>
</reference>
<evidence type="ECO:0000256" key="1">
    <source>
        <dbReference type="ARBA" id="ARBA00004117"/>
    </source>
</evidence>
<comment type="caution">
    <text evidence="13">The sequence shown here is derived from an EMBL/GenBank/DDBJ whole genome shotgun (WGS) entry which is preliminary data.</text>
</comment>
<evidence type="ECO:0000313" key="14">
    <source>
        <dbReference type="Proteomes" id="UP000766570"/>
    </source>
</evidence>
<sequence>MKQEPSNGARKLTGTQKVAIVLMQLDQHHAAEVMRQFSEFEADEIAAELVRLRRVDAVSVEDTIDEIHEMATSGKPTARGGRDVAAGLLEASFGSEKATTVMNRLSSSMSGMTFEFLDGSDPAHIASLLDGELPQTVALVLAHLRPEVASVVLAGFEGPARTDTARALATMGTAVPEAVRVVAEELKKRTGSVMTSHEPLETVGGIQPLVDILNRSDVTMEKDLLASLDERDPELAEEVRSRMLSFADLVKFERRDVQRVLRGVDPTTLAFALKGAAAEVEETIRANISDRTKEILDAEISSMGKVRLSQVEEARADVVQSIRALEASGEITIKRGEEDDYVL</sequence>
<evidence type="ECO:0000259" key="10">
    <source>
        <dbReference type="Pfam" id="PF01706"/>
    </source>
</evidence>
<evidence type="ECO:0000256" key="6">
    <source>
        <dbReference type="ARBA" id="ARBA00022500"/>
    </source>
</evidence>